<gene>
    <name evidence="7" type="ORF">KIW84_058066</name>
</gene>
<evidence type="ECO:0000313" key="8">
    <source>
        <dbReference type="Proteomes" id="UP001058974"/>
    </source>
</evidence>
<dbReference type="InterPro" id="IPR004864">
    <property type="entry name" value="LEA_2"/>
</dbReference>
<evidence type="ECO:0000256" key="3">
    <source>
        <dbReference type="ARBA" id="ARBA00022989"/>
    </source>
</evidence>
<keyword evidence="3 5" id="KW-1133">Transmembrane helix</keyword>
<dbReference type="InterPro" id="IPR044839">
    <property type="entry name" value="NDR1-like"/>
</dbReference>
<comment type="caution">
    <text evidence="7">The sequence shown here is derived from an EMBL/GenBank/DDBJ whole genome shotgun (WGS) entry which is preliminary data.</text>
</comment>
<organism evidence="7 8">
    <name type="scientific">Pisum sativum</name>
    <name type="common">Garden pea</name>
    <name type="synonym">Lathyrus oleraceus</name>
    <dbReference type="NCBI Taxonomy" id="3888"/>
    <lineage>
        <taxon>Eukaryota</taxon>
        <taxon>Viridiplantae</taxon>
        <taxon>Streptophyta</taxon>
        <taxon>Embryophyta</taxon>
        <taxon>Tracheophyta</taxon>
        <taxon>Spermatophyta</taxon>
        <taxon>Magnoliopsida</taxon>
        <taxon>eudicotyledons</taxon>
        <taxon>Gunneridae</taxon>
        <taxon>Pentapetalae</taxon>
        <taxon>rosids</taxon>
        <taxon>fabids</taxon>
        <taxon>Fabales</taxon>
        <taxon>Fabaceae</taxon>
        <taxon>Papilionoideae</taxon>
        <taxon>50 kb inversion clade</taxon>
        <taxon>NPAAA clade</taxon>
        <taxon>Hologalegina</taxon>
        <taxon>IRL clade</taxon>
        <taxon>Fabeae</taxon>
        <taxon>Lathyrus</taxon>
    </lineage>
</organism>
<evidence type="ECO:0000256" key="5">
    <source>
        <dbReference type="SAM" id="Phobius"/>
    </source>
</evidence>
<proteinExistence type="predicted"/>
<name>A0A9D4X7W9_PEA</name>
<dbReference type="SUPFAM" id="SSF117070">
    <property type="entry name" value="LEA14-like"/>
    <property type="match status" value="1"/>
</dbReference>
<feature type="domain" description="Late embryogenesis abundant protein LEA-2 subgroup" evidence="6">
    <location>
        <begin position="119"/>
        <end position="221"/>
    </location>
</feature>
<dbReference type="OrthoDB" id="777167at2759"/>
<dbReference type="Gramene" id="Psat05G0806600-T1">
    <property type="protein sequence ID" value="KAI5413776.1"/>
    <property type="gene ID" value="KIW84_058066"/>
</dbReference>
<protein>
    <recommendedName>
        <fullName evidence="6">Late embryogenesis abundant protein LEA-2 subgroup domain-containing protein</fullName>
    </recommendedName>
</protein>
<evidence type="ECO:0000259" key="6">
    <source>
        <dbReference type="Pfam" id="PF03168"/>
    </source>
</evidence>
<evidence type="ECO:0000256" key="2">
    <source>
        <dbReference type="ARBA" id="ARBA00022692"/>
    </source>
</evidence>
<dbReference type="Pfam" id="PF03168">
    <property type="entry name" value="LEA_2"/>
    <property type="match status" value="1"/>
</dbReference>
<dbReference type="EMBL" id="JAMSHJ010000005">
    <property type="protein sequence ID" value="KAI5413776.1"/>
    <property type="molecule type" value="Genomic_DNA"/>
</dbReference>
<dbReference type="GO" id="GO:0098542">
    <property type="term" value="P:defense response to other organism"/>
    <property type="evidence" value="ECO:0007669"/>
    <property type="project" value="InterPro"/>
</dbReference>
<sequence length="259" mass="28633">MTDRVYPAVKPTTTAANGNGVSTANPSFPATKAQLYGASRPTYRPQPHHRRTRRRCCCTFFFYLLLIILILLLIIGIAGTAFYLIYRPHRPSFTVTSLKLSYLNLTSSSTLNSKFNVNITAKNPNKDITFVYQPTSIQILSNEIDVGDGTIPSFKHGKKNTTLLKASILSKGAPLESDAATELKKNMKSKNGLPLKVKLDTKVKAKLGKLKTPNVRIRVSCDGIRVHVPAGKKPVAVTASTSKVKCEVDVRFKIWKWTV</sequence>
<dbReference type="Gramene" id="Psat5g290120.1">
    <property type="protein sequence ID" value="Psat5g290120.1.cds1"/>
    <property type="gene ID" value="Psat5g290120"/>
</dbReference>
<dbReference type="GO" id="GO:0005886">
    <property type="term" value="C:plasma membrane"/>
    <property type="evidence" value="ECO:0007669"/>
    <property type="project" value="TreeGrafter"/>
</dbReference>
<dbReference type="Gene3D" id="2.60.40.1820">
    <property type="match status" value="1"/>
</dbReference>
<dbReference type="PANTHER" id="PTHR31234:SF2">
    <property type="entry name" value="OS05G0199100 PROTEIN"/>
    <property type="match status" value="1"/>
</dbReference>
<dbReference type="PANTHER" id="PTHR31234">
    <property type="entry name" value="LATE EMBRYOGENESIS ABUNDANT (LEA) HYDROXYPROLINE-RICH GLYCOPROTEIN FAMILY"/>
    <property type="match status" value="1"/>
</dbReference>
<accession>A0A9D4X7W9</accession>
<keyword evidence="4 5" id="KW-0472">Membrane</keyword>
<keyword evidence="2 5" id="KW-0812">Transmembrane</keyword>
<reference evidence="7 8" key="1">
    <citation type="journal article" date="2022" name="Nat. Genet.">
        <title>Improved pea reference genome and pan-genome highlight genomic features and evolutionary characteristics.</title>
        <authorList>
            <person name="Yang T."/>
            <person name="Liu R."/>
            <person name="Luo Y."/>
            <person name="Hu S."/>
            <person name="Wang D."/>
            <person name="Wang C."/>
            <person name="Pandey M.K."/>
            <person name="Ge S."/>
            <person name="Xu Q."/>
            <person name="Li N."/>
            <person name="Li G."/>
            <person name="Huang Y."/>
            <person name="Saxena R.K."/>
            <person name="Ji Y."/>
            <person name="Li M."/>
            <person name="Yan X."/>
            <person name="He Y."/>
            <person name="Liu Y."/>
            <person name="Wang X."/>
            <person name="Xiang C."/>
            <person name="Varshney R.K."/>
            <person name="Ding H."/>
            <person name="Gao S."/>
            <person name="Zong X."/>
        </authorList>
    </citation>
    <scope>NUCLEOTIDE SEQUENCE [LARGE SCALE GENOMIC DNA]</scope>
    <source>
        <strain evidence="7 8">cv. Zhongwan 6</strain>
    </source>
</reference>
<comment type="subcellular location">
    <subcellularLocation>
        <location evidence="1">Membrane</location>
        <topology evidence="1">Single-pass membrane protein</topology>
    </subcellularLocation>
</comment>
<evidence type="ECO:0000313" key="7">
    <source>
        <dbReference type="EMBL" id="KAI5413776.1"/>
    </source>
</evidence>
<evidence type="ECO:0000256" key="4">
    <source>
        <dbReference type="ARBA" id="ARBA00023136"/>
    </source>
</evidence>
<dbReference type="AlphaFoldDB" id="A0A9D4X7W9"/>
<dbReference type="Gramene" id="PSAT_LOCUS19345_t1">
    <property type="protein sequence ID" value="CAL5200006.1"/>
    <property type="gene ID" value="PSAT_LOCUS19345"/>
</dbReference>
<keyword evidence="8" id="KW-1185">Reference proteome</keyword>
<feature type="transmembrane region" description="Helical" evidence="5">
    <location>
        <begin position="60"/>
        <end position="86"/>
    </location>
</feature>
<evidence type="ECO:0000256" key="1">
    <source>
        <dbReference type="ARBA" id="ARBA00004167"/>
    </source>
</evidence>
<dbReference type="Proteomes" id="UP001058974">
    <property type="component" value="Chromosome 5"/>
</dbReference>